<feature type="transmembrane region" description="Helical" evidence="1">
    <location>
        <begin position="550"/>
        <end position="569"/>
    </location>
</feature>
<dbReference type="AlphaFoldDB" id="A0AAN7BB33"/>
<dbReference type="EMBL" id="MU858049">
    <property type="protein sequence ID" value="KAK4219306.1"/>
    <property type="molecule type" value="Genomic_DNA"/>
</dbReference>
<comment type="caution">
    <text evidence="3">The sequence shown here is derived from an EMBL/GenBank/DDBJ whole genome shotgun (WGS) entry which is preliminary data.</text>
</comment>
<feature type="domain" description="Acyltransferase 3" evidence="2">
    <location>
        <begin position="523"/>
        <end position="606"/>
    </location>
</feature>
<evidence type="ECO:0000313" key="3">
    <source>
        <dbReference type="EMBL" id="KAK4219306.1"/>
    </source>
</evidence>
<feature type="transmembrane region" description="Helical" evidence="1">
    <location>
        <begin position="207"/>
        <end position="226"/>
    </location>
</feature>
<keyword evidence="1" id="KW-0812">Transmembrane</keyword>
<feature type="transmembrane region" description="Helical" evidence="1">
    <location>
        <begin position="312"/>
        <end position="330"/>
    </location>
</feature>
<keyword evidence="4" id="KW-1185">Reference proteome</keyword>
<dbReference type="InterPro" id="IPR002656">
    <property type="entry name" value="Acyl_transf_3_dom"/>
</dbReference>
<keyword evidence="3" id="KW-0808">Transferase</keyword>
<name>A0AAN7BB33_9PEZI</name>
<organism evidence="3 4">
    <name type="scientific">Rhypophila decipiens</name>
    <dbReference type="NCBI Taxonomy" id="261697"/>
    <lineage>
        <taxon>Eukaryota</taxon>
        <taxon>Fungi</taxon>
        <taxon>Dikarya</taxon>
        <taxon>Ascomycota</taxon>
        <taxon>Pezizomycotina</taxon>
        <taxon>Sordariomycetes</taxon>
        <taxon>Sordariomycetidae</taxon>
        <taxon>Sordariales</taxon>
        <taxon>Naviculisporaceae</taxon>
        <taxon>Rhypophila</taxon>
    </lineage>
</organism>
<reference evidence="3" key="2">
    <citation type="submission" date="2023-05" db="EMBL/GenBank/DDBJ databases">
        <authorList>
            <consortium name="Lawrence Berkeley National Laboratory"/>
            <person name="Steindorff A."/>
            <person name="Hensen N."/>
            <person name="Bonometti L."/>
            <person name="Westerberg I."/>
            <person name="Brannstrom I.O."/>
            <person name="Guillou S."/>
            <person name="Cros-Aarteil S."/>
            <person name="Calhoun S."/>
            <person name="Haridas S."/>
            <person name="Kuo A."/>
            <person name="Mondo S."/>
            <person name="Pangilinan J."/>
            <person name="Riley R."/>
            <person name="Labutti K."/>
            <person name="Andreopoulos B."/>
            <person name="Lipzen A."/>
            <person name="Chen C."/>
            <person name="Yanf M."/>
            <person name="Daum C."/>
            <person name="Ng V."/>
            <person name="Clum A."/>
            <person name="Ohm R."/>
            <person name="Martin F."/>
            <person name="Silar P."/>
            <person name="Natvig D."/>
            <person name="Lalanne C."/>
            <person name="Gautier V."/>
            <person name="Ament-Velasquez S.L."/>
            <person name="Kruys A."/>
            <person name="Hutchinson M.I."/>
            <person name="Powell A.J."/>
            <person name="Barry K."/>
            <person name="Miller A.N."/>
            <person name="Grigoriev I.V."/>
            <person name="Debuchy R."/>
            <person name="Gladieux P."/>
            <person name="Thoren M.H."/>
            <person name="Johannesson H."/>
        </authorList>
    </citation>
    <scope>NUCLEOTIDE SEQUENCE</scope>
    <source>
        <strain evidence="3">PSN293</strain>
    </source>
</reference>
<feature type="transmembrane region" description="Helical" evidence="1">
    <location>
        <begin position="437"/>
        <end position="459"/>
    </location>
</feature>
<protein>
    <submittedName>
        <fullName evidence="3">Acyltransferase family-domain-containing protein</fullName>
    </submittedName>
</protein>
<dbReference type="PANTHER" id="PTHR23028">
    <property type="entry name" value="ACETYLTRANSFERASE"/>
    <property type="match status" value="1"/>
</dbReference>
<feature type="transmembrane region" description="Helical" evidence="1">
    <location>
        <begin position="157"/>
        <end position="177"/>
    </location>
</feature>
<keyword evidence="3" id="KW-0012">Acyltransferase</keyword>
<sequence>MNGHAVSIHSLQEESAALLEEKSLSDIESDAGRADLESRFPSSHSIITDAAPFHQKKFKPKATWQTTLTRILDSLRSTLVRTFIFLLPSFITSSISHNPKVKKKKPGPTAYLDGMRGLAALIVFFCHYFYTCFVIAQSYGYDGLSNHHILKLPIIRLFYQGPPMVAVFFVISGYALSLKPLKLVRSRDYGSLLATISSLIFRRGFRLFLPTFISTLMIMVLLRVGAYEWTREFAYDDLYMRNVQEIHYERMNSTAEQMADWGREMFRFVHIWDWDAYEGSTAIDVHLWTIPVEFRASMMLFLTLLGTARLKTVWRFVFVGAVMGFVYRSARWEMVLFYMGMVFAEWDLVRGVHNSPSGTREEGAAEAAAYQLEVLDGLEQQGIEMDGETIAGSEEGGGSSRGGSLGLDRDVQVLFVDDGDDTEKTRTRRRPPIRLRLLGRPILTKAWWIAVSILAMYLMSQPDQGGEETPGWVTLTRWIPKWWYAPTKYQQQLSSCSSPEENETEQEALLFGQGQDQYRYYQSLGAILMVLSASRSLFWQNIFNSAPIQYLGKISYAIYLMHGPVLHTVGYAIERFVWMNITGVETDRAYVAGFGLASLLVVPIVVWVSDVFWRAVDEPVVRFGKWLEGGCTVSMD</sequence>
<evidence type="ECO:0000313" key="4">
    <source>
        <dbReference type="Proteomes" id="UP001301769"/>
    </source>
</evidence>
<evidence type="ECO:0000256" key="1">
    <source>
        <dbReference type="SAM" id="Phobius"/>
    </source>
</evidence>
<dbReference type="Proteomes" id="UP001301769">
    <property type="component" value="Unassembled WGS sequence"/>
</dbReference>
<feature type="transmembrane region" description="Helical" evidence="1">
    <location>
        <begin position="117"/>
        <end position="137"/>
    </location>
</feature>
<dbReference type="InterPro" id="IPR050879">
    <property type="entry name" value="Acyltransferase_3"/>
</dbReference>
<gene>
    <name evidence="3" type="ORF">QBC37DRAFT_154625</name>
</gene>
<accession>A0AAN7BB33</accession>
<keyword evidence="1" id="KW-0472">Membrane</keyword>
<dbReference type="PANTHER" id="PTHR23028:SF134">
    <property type="entry name" value="PUTATIVE (AFU_ORTHOLOGUE AFUA_4G08520)-RELATED"/>
    <property type="match status" value="1"/>
</dbReference>
<dbReference type="GO" id="GO:0016747">
    <property type="term" value="F:acyltransferase activity, transferring groups other than amino-acyl groups"/>
    <property type="evidence" value="ECO:0007669"/>
    <property type="project" value="InterPro"/>
</dbReference>
<keyword evidence="1" id="KW-1133">Transmembrane helix</keyword>
<feature type="domain" description="Acyltransferase 3" evidence="2">
    <location>
        <begin position="110"/>
        <end position="343"/>
    </location>
</feature>
<dbReference type="Pfam" id="PF01757">
    <property type="entry name" value="Acyl_transf_3"/>
    <property type="match status" value="2"/>
</dbReference>
<evidence type="ECO:0000259" key="2">
    <source>
        <dbReference type="Pfam" id="PF01757"/>
    </source>
</evidence>
<proteinExistence type="predicted"/>
<reference evidence="3" key="1">
    <citation type="journal article" date="2023" name="Mol. Phylogenet. Evol.">
        <title>Genome-scale phylogeny and comparative genomics of the fungal order Sordariales.</title>
        <authorList>
            <person name="Hensen N."/>
            <person name="Bonometti L."/>
            <person name="Westerberg I."/>
            <person name="Brannstrom I.O."/>
            <person name="Guillou S."/>
            <person name="Cros-Aarteil S."/>
            <person name="Calhoun S."/>
            <person name="Haridas S."/>
            <person name="Kuo A."/>
            <person name="Mondo S."/>
            <person name="Pangilinan J."/>
            <person name="Riley R."/>
            <person name="LaButti K."/>
            <person name="Andreopoulos B."/>
            <person name="Lipzen A."/>
            <person name="Chen C."/>
            <person name="Yan M."/>
            <person name="Daum C."/>
            <person name="Ng V."/>
            <person name="Clum A."/>
            <person name="Steindorff A."/>
            <person name="Ohm R.A."/>
            <person name="Martin F."/>
            <person name="Silar P."/>
            <person name="Natvig D.O."/>
            <person name="Lalanne C."/>
            <person name="Gautier V."/>
            <person name="Ament-Velasquez S.L."/>
            <person name="Kruys A."/>
            <person name="Hutchinson M.I."/>
            <person name="Powell A.J."/>
            <person name="Barry K."/>
            <person name="Miller A.N."/>
            <person name="Grigoriev I.V."/>
            <person name="Debuchy R."/>
            <person name="Gladieux P."/>
            <person name="Hiltunen Thoren M."/>
            <person name="Johannesson H."/>
        </authorList>
    </citation>
    <scope>NUCLEOTIDE SEQUENCE</scope>
    <source>
        <strain evidence="3">PSN293</strain>
    </source>
</reference>
<feature type="transmembrane region" description="Helical" evidence="1">
    <location>
        <begin position="589"/>
        <end position="613"/>
    </location>
</feature>